<reference evidence="2 3" key="1">
    <citation type="journal article" date="2011" name="PLoS Genet.">
        <title>Comparative genomic analysis of human fungal pathogens causing paracoccidioidomycosis.</title>
        <authorList>
            <person name="Desjardins C.A."/>
            <person name="Champion M.D."/>
            <person name="Holder J.W."/>
            <person name="Muszewska A."/>
            <person name="Goldberg J."/>
            <person name="Bailao A.M."/>
            <person name="Brigido M.M."/>
            <person name="Ferreira M.E."/>
            <person name="Garcia A.M."/>
            <person name="Grynberg M."/>
            <person name="Gujja S."/>
            <person name="Heiman D.I."/>
            <person name="Henn M.R."/>
            <person name="Kodira C.D."/>
            <person name="Leon-Narvaez H."/>
            <person name="Longo L.V."/>
            <person name="Ma L.J."/>
            <person name="Malavazi I."/>
            <person name="Matsuo A.L."/>
            <person name="Morais F.V."/>
            <person name="Pereira M."/>
            <person name="Rodriguez-Brito S."/>
            <person name="Sakthikumar S."/>
            <person name="Salem-Izacc S.M."/>
            <person name="Sykes S.M."/>
            <person name="Teixeira M.M."/>
            <person name="Vallejo M.C."/>
            <person name="Walter M.E."/>
            <person name="Yandava C."/>
            <person name="Young S."/>
            <person name="Zeng Q."/>
            <person name="Zucker J."/>
            <person name="Felipe M.S."/>
            <person name="Goldman G.H."/>
            <person name="Haas B.J."/>
            <person name="McEwen J.G."/>
            <person name="Nino-Vega G."/>
            <person name="Puccia R."/>
            <person name="San-Blas G."/>
            <person name="Soares C.M."/>
            <person name="Birren B.W."/>
            <person name="Cuomo C.A."/>
        </authorList>
    </citation>
    <scope>NUCLEOTIDE SEQUENCE [LARGE SCALE GENOMIC DNA]</scope>
    <source>
        <strain evidence="2 3">Pb18</strain>
    </source>
</reference>
<dbReference type="VEuPathDB" id="FungiDB:PADG_02580"/>
<accession>C1G5X5</accession>
<feature type="region of interest" description="Disordered" evidence="1">
    <location>
        <begin position="90"/>
        <end position="112"/>
    </location>
</feature>
<evidence type="ECO:0000256" key="1">
    <source>
        <dbReference type="SAM" id="MobiDB-lite"/>
    </source>
</evidence>
<dbReference type="AlphaFoldDB" id="C1G5X5"/>
<dbReference type="Proteomes" id="UP000001628">
    <property type="component" value="Unassembled WGS sequence"/>
</dbReference>
<evidence type="ECO:0000313" key="3">
    <source>
        <dbReference type="Proteomes" id="UP000001628"/>
    </source>
</evidence>
<organism evidence="2 3">
    <name type="scientific">Paracoccidioides brasiliensis (strain Pb18)</name>
    <dbReference type="NCBI Taxonomy" id="502780"/>
    <lineage>
        <taxon>Eukaryota</taxon>
        <taxon>Fungi</taxon>
        <taxon>Dikarya</taxon>
        <taxon>Ascomycota</taxon>
        <taxon>Pezizomycotina</taxon>
        <taxon>Eurotiomycetes</taxon>
        <taxon>Eurotiomycetidae</taxon>
        <taxon>Onygenales</taxon>
        <taxon>Ajellomycetaceae</taxon>
        <taxon>Paracoccidioides</taxon>
    </lineage>
</organism>
<dbReference type="EMBL" id="KN275959">
    <property type="protein sequence ID" value="EEH46482.1"/>
    <property type="molecule type" value="Genomic_DNA"/>
</dbReference>
<keyword evidence="3" id="KW-1185">Reference proteome</keyword>
<sequence length="162" mass="17875">MRYKEKDAVNKKRIKIARNWPNTRRFSPSRQAVIKKTSPMTLCARYLSTSEIPMAHQKGIAKIEESLDMVGKSQSVCILVLERNLCCEESQPPRAAGNGPGQTRKPSLVAQELSKASSPSLPYVSLLLNPTLQQPSVALDISRVVLTHSTPSPPQFLPKVIA</sequence>
<name>C1G5X5_PARBD</name>
<gene>
    <name evidence="2" type="ORF">PADG_02580</name>
</gene>
<dbReference type="RefSeq" id="XP_010758520.1">
    <property type="nucleotide sequence ID" value="XM_010760218.1"/>
</dbReference>
<dbReference type="GeneID" id="22582036"/>
<evidence type="ECO:0000313" key="2">
    <source>
        <dbReference type="EMBL" id="EEH46482.1"/>
    </source>
</evidence>
<proteinExistence type="predicted"/>
<dbReference type="InParanoid" id="C1G5X5"/>
<protein>
    <submittedName>
        <fullName evidence="2">Uncharacterized protein</fullName>
    </submittedName>
</protein>
<dbReference type="HOGENOM" id="CLU_138685_0_0_1"/>
<dbReference type="KEGG" id="pbn:PADG_02580"/>